<dbReference type="InterPro" id="IPR042184">
    <property type="entry name" value="YqeY/Aim41_N"/>
</dbReference>
<evidence type="ECO:0000313" key="2">
    <source>
        <dbReference type="Proteomes" id="UP000011083"/>
    </source>
</evidence>
<organism evidence="1 2">
    <name type="scientific">Acanthamoeba castellanii (strain ATCC 30010 / Neff)</name>
    <dbReference type="NCBI Taxonomy" id="1257118"/>
    <lineage>
        <taxon>Eukaryota</taxon>
        <taxon>Amoebozoa</taxon>
        <taxon>Discosea</taxon>
        <taxon>Longamoebia</taxon>
        <taxon>Centramoebida</taxon>
        <taxon>Acanthamoebidae</taxon>
        <taxon>Acanthamoeba</taxon>
    </lineage>
</organism>
<accession>L8H8T4</accession>
<gene>
    <name evidence="1" type="ORF">ACA1_278120</name>
</gene>
<dbReference type="PANTHER" id="PTHR28055:SF1">
    <property type="entry name" value="ALTERED INHERITANCE OF MITOCHONDRIA PROTEIN 41, MITOCHONDRIAL"/>
    <property type="match status" value="1"/>
</dbReference>
<dbReference type="EMBL" id="KB007908">
    <property type="protein sequence ID" value="ELR20881.1"/>
    <property type="molecule type" value="Genomic_DNA"/>
</dbReference>
<dbReference type="InterPro" id="IPR019004">
    <property type="entry name" value="YqeY/Aim41"/>
</dbReference>
<dbReference type="PANTHER" id="PTHR28055">
    <property type="entry name" value="ALTERED INHERITANCE OF MITOCHONDRIA PROTEIN 41, MITOCHONDRIAL"/>
    <property type="match status" value="1"/>
</dbReference>
<dbReference type="InterPro" id="IPR023168">
    <property type="entry name" value="GatB_Yqey_C_2"/>
</dbReference>
<dbReference type="OrthoDB" id="8300277at2759"/>
<dbReference type="Pfam" id="PF09424">
    <property type="entry name" value="YqeY"/>
    <property type="match status" value="1"/>
</dbReference>
<dbReference type="Gene3D" id="1.10.10.410">
    <property type="match status" value="1"/>
</dbReference>
<dbReference type="KEGG" id="acan:ACA1_278120"/>
<dbReference type="GeneID" id="14921753"/>
<dbReference type="InterPro" id="IPR003789">
    <property type="entry name" value="Asn/Gln_tRNA_amidoTrase-B-like"/>
</dbReference>
<dbReference type="SUPFAM" id="SSF89095">
    <property type="entry name" value="GatB/YqeY motif"/>
    <property type="match status" value="1"/>
</dbReference>
<dbReference type="VEuPathDB" id="AmoebaDB:ACA1_278120"/>
<evidence type="ECO:0000313" key="1">
    <source>
        <dbReference type="EMBL" id="ELR20881.1"/>
    </source>
</evidence>
<dbReference type="Gene3D" id="1.10.1510.10">
    <property type="entry name" value="Uncharacterised protein YqeY/AIM41 PF09424, N-terminal domain"/>
    <property type="match status" value="1"/>
</dbReference>
<dbReference type="Proteomes" id="UP000011083">
    <property type="component" value="Unassembled WGS sequence"/>
</dbReference>
<dbReference type="GO" id="GO:0016884">
    <property type="term" value="F:carbon-nitrogen ligase activity, with glutamine as amido-N-donor"/>
    <property type="evidence" value="ECO:0007669"/>
    <property type="project" value="InterPro"/>
</dbReference>
<keyword evidence="2" id="KW-1185">Reference proteome</keyword>
<dbReference type="RefSeq" id="XP_004344624.1">
    <property type="nucleotide sequence ID" value="XM_004344574.1"/>
</dbReference>
<reference evidence="1 2" key="1">
    <citation type="journal article" date="2013" name="Genome Biol.">
        <title>Genome of Acanthamoeba castellanii highlights extensive lateral gene transfer and early evolution of tyrosine kinase signaling.</title>
        <authorList>
            <person name="Clarke M."/>
            <person name="Lohan A.J."/>
            <person name="Liu B."/>
            <person name="Lagkouvardos I."/>
            <person name="Roy S."/>
            <person name="Zafar N."/>
            <person name="Bertelli C."/>
            <person name="Schilde C."/>
            <person name="Kianianmomeni A."/>
            <person name="Burglin T.R."/>
            <person name="Frech C."/>
            <person name="Turcotte B."/>
            <person name="Kopec K.O."/>
            <person name="Synnott J.M."/>
            <person name="Choo C."/>
            <person name="Paponov I."/>
            <person name="Finkler A."/>
            <person name="Soon Heng Tan C."/>
            <person name="Hutchins A.P."/>
            <person name="Weinmeier T."/>
            <person name="Rattei T."/>
            <person name="Chu J.S."/>
            <person name="Gimenez G."/>
            <person name="Irimia M."/>
            <person name="Rigden D.J."/>
            <person name="Fitzpatrick D.A."/>
            <person name="Lorenzo-Morales J."/>
            <person name="Bateman A."/>
            <person name="Chiu C.H."/>
            <person name="Tang P."/>
            <person name="Hegemann P."/>
            <person name="Fromm H."/>
            <person name="Raoult D."/>
            <person name="Greub G."/>
            <person name="Miranda-Saavedra D."/>
            <person name="Chen N."/>
            <person name="Nash P."/>
            <person name="Ginger M.L."/>
            <person name="Horn M."/>
            <person name="Schaap P."/>
            <person name="Caler L."/>
            <person name="Loftus B."/>
        </authorList>
    </citation>
    <scope>NUCLEOTIDE SEQUENCE [LARGE SCALE GENOMIC DNA]</scope>
    <source>
        <strain evidence="1 2">Neff</strain>
    </source>
</reference>
<sequence>MRRATFVTVSAGGLRASAVPHSSGLLFRSSTRFVLATSARADARVFPLRSYTTTAEEFVGKLMADLKEATMAKDKVRLGVIRRLRSEIMNKEKLNVDAKLEFGDCVKVVQQMAKQCEDSAKEFDKINQADTAAKEREEARLLRTYLPAQLSEAEVQQLAEEAVKAVGATTIKDMKNVMATLGPKVQGKSDPSLVGEIVRKLLGGK</sequence>
<name>L8H8T4_ACACF</name>
<dbReference type="AlphaFoldDB" id="L8H8T4"/>
<proteinExistence type="predicted"/>
<protein>
    <submittedName>
        <fullName evidence="1">GatB/YqeY domain containing protein</fullName>
    </submittedName>
</protein>